<evidence type="ECO:0000313" key="7">
    <source>
        <dbReference type="EMBL" id="CEK52122.1"/>
    </source>
</evidence>
<dbReference type="GO" id="GO:0005654">
    <property type="term" value="C:nucleoplasm"/>
    <property type="evidence" value="ECO:0007669"/>
    <property type="project" value="UniProtKB-SubCell"/>
</dbReference>
<evidence type="ECO:0000256" key="5">
    <source>
        <dbReference type="SAM" id="MobiDB-lite"/>
    </source>
</evidence>
<comment type="subcellular location">
    <subcellularLocation>
        <location evidence="1">Nucleus</location>
        <location evidence="1">Nucleoplasm</location>
    </subcellularLocation>
</comment>
<dbReference type="SMART" id="SM00360">
    <property type="entry name" value="RRM"/>
    <property type="match status" value="1"/>
</dbReference>
<dbReference type="EMBL" id="HACG01005257">
    <property type="protein sequence ID" value="CEK52122.1"/>
    <property type="molecule type" value="Transcribed_RNA"/>
</dbReference>
<feature type="compositionally biased region" description="Polar residues" evidence="5">
    <location>
        <begin position="173"/>
        <end position="190"/>
    </location>
</feature>
<evidence type="ECO:0000256" key="3">
    <source>
        <dbReference type="ARBA" id="ARBA00023242"/>
    </source>
</evidence>
<organism evidence="7">
    <name type="scientific">Arion vulgaris</name>
    <dbReference type="NCBI Taxonomy" id="1028688"/>
    <lineage>
        <taxon>Eukaryota</taxon>
        <taxon>Metazoa</taxon>
        <taxon>Spiralia</taxon>
        <taxon>Lophotrochozoa</taxon>
        <taxon>Mollusca</taxon>
        <taxon>Gastropoda</taxon>
        <taxon>Heterobranchia</taxon>
        <taxon>Euthyneura</taxon>
        <taxon>Panpulmonata</taxon>
        <taxon>Eupulmonata</taxon>
        <taxon>Stylommatophora</taxon>
        <taxon>Helicina</taxon>
        <taxon>Arionoidea</taxon>
        <taxon>Arionidae</taxon>
        <taxon>Arion</taxon>
    </lineage>
</organism>
<dbReference type="SUPFAM" id="SSF54928">
    <property type="entry name" value="RNA-binding domain, RBD"/>
    <property type="match status" value="1"/>
</dbReference>
<name>A0A0B6Y708_9EUPU</name>
<dbReference type="InterPro" id="IPR012677">
    <property type="entry name" value="Nucleotide-bd_a/b_plait_sf"/>
</dbReference>
<dbReference type="GO" id="GO:0003727">
    <property type="term" value="F:single-stranded RNA binding"/>
    <property type="evidence" value="ECO:0007669"/>
    <property type="project" value="TreeGrafter"/>
</dbReference>
<proteinExistence type="predicted"/>
<reference evidence="7" key="1">
    <citation type="submission" date="2014-12" db="EMBL/GenBank/DDBJ databases">
        <title>Insight into the proteome of Arion vulgaris.</title>
        <authorList>
            <person name="Aradska J."/>
            <person name="Bulat T."/>
            <person name="Smidak R."/>
            <person name="Sarate P."/>
            <person name="Gangsoo J."/>
            <person name="Sialana F."/>
            <person name="Bilban M."/>
            <person name="Lubec G."/>
        </authorList>
    </citation>
    <scope>NUCLEOTIDE SEQUENCE</scope>
    <source>
        <tissue evidence="7">Skin</tissue>
    </source>
</reference>
<feature type="region of interest" description="Disordered" evidence="5">
    <location>
        <begin position="235"/>
        <end position="273"/>
    </location>
</feature>
<feature type="domain" description="RRM" evidence="6">
    <location>
        <begin position="11"/>
        <end position="91"/>
    </location>
</feature>
<protein>
    <recommendedName>
        <fullName evidence="6">RRM domain-containing protein</fullName>
    </recommendedName>
</protein>
<evidence type="ECO:0000256" key="1">
    <source>
        <dbReference type="ARBA" id="ARBA00004642"/>
    </source>
</evidence>
<evidence type="ECO:0000259" key="6">
    <source>
        <dbReference type="PROSITE" id="PS50102"/>
    </source>
</evidence>
<evidence type="ECO:0000256" key="2">
    <source>
        <dbReference type="ARBA" id="ARBA00022884"/>
    </source>
</evidence>
<evidence type="ECO:0000256" key="4">
    <source>
        <dbReference type="PROSITE-ProRule" id="PRU00176"/>
    </source>
</evidence>
<feature type="compositionally biased region" description="Low complexity" evidence="5">
    <location>
        <begin position="149"/>
        <end position="168"/>
    </location>
</feature>
<keyword evidence="2 4" id="KW-0694">RNA-binding</keyword>
<feature type="compositionally biased region" description="Low complexity" evidence="5">
    <location>
        <begin position="235"/>
        <end position="259"/>
    </location>
</feature>
<accession>A0A0B6Y708</accession>
<feature type="compositionally biased region" description="Gly residues" evidence="5">
    <location>
        <begin position="136"/>
        <end position="148"/>
    </location>
</feature>
<dbReference type="AlphaFoldDB" id="A0A0B6Y708"/>
<dbReference type="Pfam" id="PF00076">
    <property type="entry name" value="RRM_1"/>
    <property type="match status" value="1"/>
</dbReference>
<feature type="non-terminal residue" evidence="7">
    <location>
        <position position="1"/>
    </location>
</feature>
<keyword evidence="3" id="KW-0539">Nucleus</keyword>
<dbReference type="InterPro" id="IPR000504">
    <property type="entry name" value="RRM_dom"/>
</dbReference>
<dbReference type="Gene3D" id="3.30.70.330">
    <property type="match status" value="1"/>
</dbReference>
<dbReference type="InterPro" id="IPR052285">
    <property type="entry name" value="NEXT_complex_subunit"/>
</dbReference>
<sequence length="284" mass="31298">AVVLKMTDDSRTLWIGNLDGQVQEELLYELFLQTGPIEKLILPTEGEGDSKKHKGHAYIVFLHTESVQYASQVMEGSCLFGLPLTLKARNLPTIYKSTTPTAGNKGRFDNTHKPGFNKAATWHGGQNDFSSRGRGSFRGRGGGGGGAGSSNYTQNSGSNSYNSQGSTGFWMGGQQTNSDNQVASYNTSDNSMDEKRQRLLQQQNLTLEAQRQIQQGVMNMASQMYGIVQQQSQQQTSQQQQQQQGTWSNNSGYSSTSSWNMAGGDTSNYQGYTADQYGNWYQQQ</sequence>
<dbReference type="PROSITE" id="PS50102">
    <property type="entry name" value="RRM"/>
    <property type="match status" value="1"/>
</dbReference>
<dbReference type="GO" id="GO:0000381">
    <property type="term" value="P:regulation of alternative mRNA splicing, via spliceosome"/>
    <property type="evidence" value="ECO:0007669"/>
    <property type="project" value="TreeGrafter"/>
</dbReference>
<dbReference type="PANTHER" id="PTHR13798:SF11">
    <property type="entry name" value="RNA-BINDING PROTEIN 7-RELATED"/>
    <property type="match status" value="1"/>
</dbReference>
<feature type="region of interest" description="Disordered" evidence="5">
    <location>
        <begin position="118"/>
        <end position="193"/>
    </location>
</feature>
<gene>
    <name evidence="7" type="primary">ORF15576</name>
</gene>
<dbReference type="PANTHER" id="PTHR13798">
    <property type="entry name" value="RNA BINDING MOTIF RBM PROTEIN -RELATED"/>
    <property type="match status" value="1"/>
</dbReference>
<dbReference type="InterPro" id="IPR035979">
    <property type="entry name" value="RBD_domain_sf"/>
</dbReference>